<gene>
    <name evidence="2" type="ORF">ACFPP7_07430</name>
</gene>
<dbReference type="Pfam" id="PF02738">
    <property type="entry name" value="MoCoBD_1"/>
    <property type="match status" value="1"/>
</dbReference>
<dbReference type="SUPFAM" id="SSF56003">
    <property type="entry name" value="Molybdenum cofactor-binding domain"/>
    <property type="match status" value="2"/>
</dbReference>
<proteinExistence type="predicted"/>
<dbReference type="Pfam" id="PF20256">
    <property type="entry name" value="MoCoBD_2"/>
    <property type="match status" value="2"/>
</dbReference>
<evidence type="ECO:0000259" key="1">
    <source>
        <dbReference type="SMART" id="SM01008"/>
    </source>
</evidence>
<keyword evidence="3" id="KW-1185">Reference proteome</keyword>
<dbReference type="Gene3D" id="3.90.1170.50">
    <property type="entry name" value="Aldehyde oxidase/xanthine dehydrogenase, a/b hammerhead"/>
    <property type="match status" value="1"/>
</dbReference>
<comment type="caution">
    <text evidence="2">The sequence shown here is derived from an EMBL/GenBank/DDBJ whole genome shotgun (WGS) entry which is preliminary data.</text>
</comment>
<feature type="domain" description="Aldehyde oxidase/xanthine dehydrogenase a/b hammerhead" evidence="1">
    <location>
        <begin position="220"/>
        <end position="294"/>
    </location>
</feature>
<dbReference type="InterPro" id="IPR012368">
    <property type="entry name" value="OxRdtase_Mopterin-bd_su_IorB"/>
</dbReference>
<dbReference type="SMART" id="SM01008">
    <property type="entry name" value="Ald_Xan_dh_C"/>
    <property type="match status" value="1"/>
</dbReference>
<sequence>MSTPQNLPFRRRSLLAAGALVVGFSLLQRARSQLAGGGEGSAAPEVIAPDLAGDLKRTPLLDAWIRIDSDGKITVFTGKAELGQGIRTALIQVAAEELDVMPAHIALVTADTARTPNEGLTAGSHSMQDSGTAIQNASANVRMLLTRAAATQWGVSEASVQTTGDGRLLSSDGRSAGYGEVAARLSMHVSALANVPLREPARFRTMGKSLPRVDIPAKLSGGVAYVHDIRLPGMLHARVVRGPSYGTRLTQVDAAALARLPTDVKVVRNAGFMAVVSESEWSAIIAMRQLQAGRFMRTAPPLPLTTVTQTLKSLPSRNIVILDTNDRTAPATRTIKASYVRPWLHHGSIGPSCAVALFKDDVMTVWSHSQGIFDVRRVVADLLDLPLNKVHAIHAEGAGCYGQNGADDAAADAALIARAVPGRPIRLQWMREQEQGWEPLGPGMFTELEASLDADNRIVAWRHDVWSNPHNNRPVGAGGVIAGQEVSPSFPMPEGKPIPMPEGDGSRNSNPLYALANMKVNYHFIKDMPLRVSALRSLGAHLNVFSIECMFDELAKAAGVDPLTLRLAHMKDERARTVMQTVAQRFDWSKRPRGGALKGCGMAFARYKNIGAYCAIAMEVEVEQETGRIAVRRVVSAVDSGQAVNPDGIRNQIEGAIVQSLSWTTAEQATFDSTHRSSFDWSAYPIHRFSDVPHSIEVHIVDRPGLPFLGTAEAGQGPAAAALANALADATGQRLREMPLSPQRVKLMLGASPGSAS</sequence>
<dbReference type="InterPro" id="IPR000674">
    <property type="entry name" value="Ald_Oxase/Xan_DH_a/b"/>
</dbReference>
<dbReference type="PIRSF" id="PIRSF036389">
    <property type="entry name" value="IOR_B"/>
    <property type="match status" value="1"/>
</dbReference>
<dbReference type="Proteomes" id="UP001596084">
    <property type="component" value="Unassembled WGS sequence"/>
</dbReference>
<evidence type="ECO:0000313" key="2">
    <source>
        <dbReference type="EMBL" id="MFC5520749.1"/>
    </source>
</evidence>
<evidence type="ECO:0000313" key="3">
    <source>
        <dbReference type="Proteomes" id="UP001596084"/>
    </source>
</evidence>
<dbReference type="InterPro" id="IPR008274">
    <property type="entry name" value="AldOxase/xan_DH_MoCoBD1"/>
</dbReference>
<reference evidence="3" key="1">
    <citation type="journal article" date="2019" name="Int. J. Syst. Evol. Microbiol.">
        <title>The Global Catalogue of Microorganisms (GCM) 10K type strain sequencing project: providing services to taxonomists for standard genome sequencing and annotation.</title>
        <authorList>
            <consortium name="The Broad Institute Genomics Platform"/>
            <consortium name="The Broad Institute Genome Sequencing Center for Infectious Disease"/>
            <person name="Wu L."/>
            <person name="Ma J."/>
        </authorList>
    </citation>
    <scope>NUCLEOTIDE SEQUENCE [LARGE SCALE GENOMIC DNA]</scope>
    <source>
        <strain evidence="3">CGMCC 4.7277</strain>
    </source>
</reference>
<accession>A0ABW0QDG4</accession>
<dbReference type="RefSeq" id="WP_068831151.1">
    <property type="nucleotide sequence ID" value="NZ_JBHSMX010000011.1"/>
</dbReference>
<dbReference type="InterPro" id="IPR052516">
    <property type="entry name" value="N-heterocyclic_Hydroxylase"/>
</dbReference>
<dbReference type="EMBL" id="JBHSMX010000011">
    <property type="protein sequence ID" value="MFC5520749.1"/>
    <property type="molecule type" value="Genomic_DNA"/>
</dbReference>
<dbReference type="InterPro" id="IPR046867">
    <property type="entry name" value="AldOxase/xan_DH_MoCoBD2"/>
</dbReference>
<dbReference type="PANTHER" id="PTHR47495:SF1">
    <property type="entry name" value="BLL3820 PROTEIN"/>
    <property type="match status" value="1"/>
</dbReference>
<dbReference type="InterPro" id="IPR037165">
    <property type="entry name" value="AldOxase/xan_DH_Mopterin-bd_sf"/>
</dbReference>
<organism evidence="2 3">
    <name type="scientific">Polaromonas jejuensis</name>
    <dbReference type="NCBI Taxonomy" id="457502"/>
    <lineage>
        <taxon>Bacteria</taxon>
        <taxon>Pseudomonadati</taxon>
        <taxon>Pseudomonadota</taxon>
        <taxon>Betaproteobacteria</taxon>
        <taxon>Burkholderiales</taxon>
        <taxon>Comamonadaceae</taxon>
        <taxon>Polaromonas</taxon>
    </lineage>
</organism>
<dbReference type="PANTHER" id="PTHR47495">
    <property type="entry name" value="ALDEHYDE DEHYDROGENASE"/>
    <property type="match status" value="1"/>
</dbReference>
<name>A0ABW0QDG4_9BURK</name>
<protein>
    <submittedName>
        <fullName evidence="2">Molybdopterin cofactor-binding domain-containing protein</fullName>
    </submittedName>
</protein>
<dbReference type="Gene3D" id="3.30.365.10">
    <property type="entry name" value="Aldehyde oxidase/xanthine dehydrogenase, molybdopterin binding domain"/>
    <property type="match status" value="4"/>
</dbReference>